<proteinExistence type="predicted"/>
<keyword evidence="1" id="KW-1133">Transmembrane helix</keyword>
<feature type="transmembrane region" description="Helical" evidence="1">
    <location>
        <begin position="392"/>
        <end position="410"/>
    </location>
</feature>
<comment type="caution">
    <text evidence="2">The sequence shown here is derived from an EMBL/GenBank/DDBJ whole genome shotgun (WGS) entry which is preliminary data.</text>
</comment>
<protein>
    <recommendedName>
        <fullName evidence="4">WW domain-containing protein</fullName>
    </recommendedName>
</protein>
<accession>A0A8S0XZI5</accession>
<dbReference type="Proteomes" id="UP000467700">
    <property type="component" value="Unassembled WGS sequence"/>
</dbReference>
<name>A0A8S0XZI5_CYCAE</name>
<keyword evidence="1" id="KW-0472">Membrane</keyword>
<keyword evidence="1" id="KW-0812">Transmembrane</keyword>
<organism evidence="2 3">
    <name type="scientific">Cyclocybe aegerita</name>
    <name type="common">Black poplar mushroom</name>
    <name type="synonym">Agrocybe aegerita</name>
    <dbReference type="NCBI Taxonomy" id="1973307"/>
    <lineage>
        <taxon>Eukaryota</taxon>
        <taxon>Fungi</taxon>
        <taxon>Dikarya</taxon>
        <taxon>Basidiomycota</taxon>
        <taxon>Agaricomycotina</taxon>
        <taxon>Agaricomycetes</taxon>
        <taxon>Agaricomycetidae</taxon>
        <taxon>Agaricales</taxon>
        <taxon>Agaricineae</taxon>
        <taxon>Bolbitiaceae</taxon>
        <taxon>Cyclocybe</taxon>
    </lineage>
</organism>
<reference evidence="2 3" key="1">
    <citation type="submission" date="2020-01" db="EMBL/GenBank/DDBJ databases">
        <authorList>
            <person name="Gupta K D."/>
        </authorList>
    </citation>
    <scope>NUCLEOTIDE SEQUENCE [LARGE SCALE GENOMIC DNA]</scope>
</reference>
<evidence type="ECO:0000313" key="2">
    <source>
        <dbReference type="EMBL" id="CAA7269741.1"/>
    </source>
</evidence>
<sequence length="514" mass="58226">MSSTPGALNELKTAVPQPASVLPQTVNAPSPVPRTVFVKLVPTTPFAGHRFIERERIALLDPDKPVYLPPGPYGGGPLLNDDLFGTRLPDGWTEYIHPDGLPYFRHEQWGVVTEMNMRDFQQCRHLEIVHEVTMTRFQQVDEAQGGKLSKEPYELYISNRPKHRYYFIRHRTQEVFWLDQTRLGTRFLGDTDDAKGANYSILIRNLYYAHLASFPCHTQVPEDGIQFLHGYLTYIAADDLTTPFKITPWDPQKAATLLDMLERMISRGTDRTANGFKTFFIAQLLVAVYSVRALHRHGTQAAINERHLPPYPVMGPFDAAVRIFSFFVYSTYEDRLRLALQGELASEREWHRLMTTLVAEWSDTNLLATVTLSANMAFLALNLSGVARTSSIASTLFAIGSIVIGLHHVWKHRDQREARISELSFYIQNTGRSATDIRHLSLLLSLPMIFLLWALLAFTCAVANFAFNPPKAIASYVVPACVLAVICALGIVTNVVFWNVFKYKRGRYTPRPVK</sequence>
<feature type="transmembrane region" description="Helical" evidence="1">
    <location>
        <begin position="473"/>
        <end position="501"/>
    </location>
</feature>
<evidence type="ECO:0008006" key="4">
    <source>
        <dbReference type="Google" id="ProtNLM"/>
    </source>
</evidence>
<evidence type="ECO:0000256" key="1">
    <source>
        <dbReference type="SAM" id="Phobius"/>
    </source>
</evidence>
<feature type="transmembrane region" description="Helical" evidence="1">
    <location>
        <begin position="442"/>
        <end position="467"/>
    </location>
</feature>
<dbReference type="EMBL" id="CACVBS010000079">
    <property type="protein sequence ID" value="CAA7269741.1"/>
    <property type="molecule type" value="Genomic_DNA"/>
</dbReference>
<keyword evidence="3" id="KW-1185">Reference proteome</keyword>
<evidence type="ECO:0000313" key="3">
    <source>
        <dbReference type="Proteomes" id="UP000467700"/>
    </source>
</evidence>
<dbReference type="OrthoDB" id="3166422at2759"/>
<dbReference type="AlphaFoldDB" id="A0A8S0XZI5"/>
<gene>
    <name evidence="2" type="ORF">AAE3_LOCUS11821</name>
</gene>